<protein>
    <submittedName>
        <fullName evidence="2">Uncharacterized protein</fullName>
    </submittedName>
</protein>
<dbReference type="Proteomes" id="UP001233172">
    <property type="component" value="Unassembled WGS sequence"/>
</dbReference>
<comment type="caution">
    <text evidence="2">The sequence shown here is derived from an EMBL/GenBank/DDBJ whole genome shotgun (WGS) entry which is preliminary data.</text>
</comment>
<feature type="region of interest" description="Disordered" evidence="1">
    <location>
        <begin position="209"/>
        <end position="232"/>
    </location>
</feature>
<feature type="compositionally biased region" description="Acidic residues" evidence="1">
    <location>
        <begin position="249"/>
        <end position="265"/>
    </location>
</feature>
<dbReference type="AlphaFoldDB" id="A0AAD8CC42"/>
<gene>
    <name evidence="2" type="ORF">Bpfe_000224</name>
</gene>
<feature type="compositionally biased region" description="Polar residues" evidence="1">
    <location>
        <begin position="209"/>
        <end position="219"/>
    </location>
</feature>
<proteinExistence type="predicted"/>
<feature type="region of interest" description="Disordered" evidence="1">
    <location>
        <begin position="435"/>
        <end position="455"/>
    </location>
</feature>
<dbReference type="EMBL" id="JASAOG010000001">
    <property type="protein sequence ID" value="KAK0070241.1"/>
    <property type="molecule type" value="Genomic_DNA"/>
</dbReference>
<evidence type="ECO:0000313" key="2">
    <source>
        <dbReference type="EMBL" id="KAK0070241.1"/>
    </source>
</evidence>
<accession>A0AAD8CC42</accession>
<reference evidence="2" key="1">
    <citation type="journal article" date="2023" name="PLoS Negl. Trop. Dis.">
        <title>A genome sequence for Biomphalaria pfeifferi, the major vector snail for the human-infecting parasite Schistosoma mansoni.</title>
        <authorList>
            <person name="Bu L."/>
            <person name="Lu L."/>
            <person name="Laidemitt M.R."/>
            <person name="Zhang S.M."/>
            <person name="Mutuku M."/>
            <person name="Mkoji G."/>
            <person name="Steinauer M."/>
            <person name="Loker E.S."/>
        </authorList>
    </citation>
    <scope>NUCLEOTIDE SEQUENCE</scope>
    <source>
        <strain evidence="2">KasaAsao</strain>
    </source>
</reference>
<reference evidence="2" key="2">
    <citation type="submission" date="2023-04" db="EMBL/GenBank/DDBJ databases">
        <authorList>
            <person name="Bu L."/>
            <person name="Lu L."/>
            <person name="Laidemitt M.R."/>
            <person name="Zhang S.M."/>
            <person name="Mutuku M."/>
            <person name="Mkoji G."/>
            <person name="Steinauer M."/>
            <person name="Loker E.S."/>
        </authorList>
    </citation>
    <scope>NUCLEOTIDE SEQUENCE</scope>
    <source>
        <strain evidence="2">KasaAsao</strain>
        <tissue evidence="2">Whole Snail</tissue>
    </source>
</reference>
<keyword evidence="3" id="KW-1185">Reference proteome</keyword>
<name>A0AAD8CC42_BIOPF</name>
<sequence length="455" mass="50269">MYDQIDRVPEDQEVSYFNGQCPCCREMQRLKEQMARCPVSEGSTWLNMHAAKFPNVQTTNWSTGQRAGFSEVQGSNWPAGVAAKCPVCQVISWPAVHANGCPAIHAAYSPSGQMPGSQTANRSDGHGVVNAIDQWTNWSPNGHLTGCPCGKDNVARSTGGQMIAPPLTSAIRCSCGQQIPATKRQLVRCPCGEIVNPLGGQVHNNVAQDSAGQEQNNPKVSKKESYNRKGFSPVDVPRVYSCVIGPLDEDSDAEKEDSFENEENDLGGASAEDNRLLFDSTQNDDTTLNYVKTLQCVECQDNLHQAGYNLKLFPRKCFRNLKERSRISNAGVLLYCIPVDASQVANKQETCRKDTSNKKTKTHCFTTLCESGTPKQEPAPRYMYKTVTFETVEEGYQPNLAEIQRNCQTSDNAMYNRTQRKDSIPSIQSNYGMCPGSQFGQNSKAQSEMDMRILN</sequence>
<evidence type="ECO:0000256" key="1">
    <source>
        <dbReference type="SAM" id="MobiDB-lite"/>
    </source>
</evidence>
<organism evidence="2 3">
    <name type="scientific">Biomphalaria pfeifferi</name>
    <name type="common">Bloodfluke planorb</name>
    <name type="synonym">Freshwater snail</name>
    <dbReference type="NCBI Taxonomy" id="112525"/>
    <lineage>
        <taxon>Eukaryota</taxon>
        <taxon>Metazoa</taxon>
        <taxon>Spiralia</taxon>
        <taxon>Lophotrochozoa</taxon>
        <taxon>Mollusca</taxon>
        <taxon>Gastropoda</taxon>
        <taxon>Heterobranchia</taxon>
        <taxon>Euthyneura</taxon>
        <taxon>Panpulmonata</taxon>
        <taxon>Hygrophila</taxon>
        <taxon>Lymnaeoidea</taxon>
        <taxon>Planorbidae</taxon>
        <taxon>Biomphalaria</taxon>
    </lineage>
</organism>
<feature type="region of interest" description="Disordered" evidence="1">
    <location>
        <begin position="249"/>
        <end position="275"/>
    </location>
</feature>
<evidence type="ECO:0000313" key="3">
    <source>
        <dbReference type="Proteomes" id="UP001233172"/>
    </source>
</evidence>